<evidence type="ECO:0000313" key="1">
    <source>
        <dbReference type="EMBL" id="OGE64621.1"/>
    </source>
</evidence>
<reference evidence="1 2" key="1">
    <citation type="journal article" date="2016" name="Nat. Commun.">
        <title>Thousands of microbial genomes shed light on interconnected biogeochemical processes in an aquifer system.</title>
        <authorList>
            <person name="Anantharaman K."/>
            <person name="Brown C.T."/>
            <person name="Hug L.A."/>
            <person name="Sharon I."/>
            <person name="Castelle C.J."/>
            <person name="Probst A.J."/>
            <person name="Thomas B.C."/>
            <person name="Singh A."/>
            <person name="Wilkins M.J."/>
            <person name="Karaoz U."/>
            <person name="Brodie E.L."/>
            <person name="Williams K.H."/>
            <person name="Hubbard S.S."/>
            <person name="Banfield J.F."/>
        </authorList>
    </citation>
    <scope>NUCLEOTIDE SEQUENCE [LARGE SCALE GENOMIC DNA]</scope>
</reference>
<dbReference type="Proteomes" id="UP000178859">
    <property type="component" value="Unassembled WGS sequence"/>
</dbReference>
<gene>
    <name evidence="1" type="ORF">A3I48_00250</name>
</gene>
<organism evidence="1 2">
    <name type="scientific">Candidatus Daviesbacteria bacterium RIFCSPLOWO2_02_FULL_36_7</name>
    <dbReference type="NCBI Taxonomy" id="1797792"/>
    <lineage>
        <taxon>Bacteria</taxon>
        <taxon>Candidatus Daviesiibacteriota</taxon>
    </lineage>
</organism>
<comment type="caution">
    <text evidence="1">The sequence shown here is derived from an EMBL/GenBank/DDBJ whole genome shotgun (WGS) entry which is preliminary data.</text>
</comment>
<evidence type="ECO:0000313" key="2">
    <source>
        <dbReference type="Proteomes" id="UP000178859"/>
    </source>
</evidence>
<name>A0A1F5MGX5_9BACT</name>
<sequence length="159" mass="17514">MRNTVEIKTRTFFSRPADIVVSELAANIYGKDEGKVTFVSGQAKIIKVETPEGVKNYRIAVAESYLEQEASPIWKGKRAEQIRGLAAGETITYRSRSGELTFIKTTGADNILIRGLKEVETGQDIINASEVTRTLGLNPGATGRLTLVDNDHLRFVRTS</sequence>
<protein>
    <submittedName>
        <fullName evidence="1">Uncharacterized protein</fullName>
    </submittedName>
</protein>
<proteinExistence type="predicted"/>
<accession>A0A1F5MGX5</accession>
<dbReference type="EMBL" id="MFDT01000050">
    <property type="protein sequence ID" value="OGE64621.1"/>
    <property type="molecule type" value="Genomic_DNA"/>
</dbReference>
<dbReference type="AlphaFoldDB" id="A0A1F5MGX5"/>